<keyword evidence="3" id="KW-0862">Zinc</keyword>
<dbReference type="PROSITE" id="PS50188">
    <property type="entry name" value="B302_SPRY"/>
    <property type="match status" value="1"/>
</dbReference>
<sequence>MASGSEDDLSCPVCWETSGELLLLSCSHSVCKSCLQQCWDTKGSRECPVCRRKSSMSIPFNFSLRNLTETLCSQHGQELKLFCQEDQQPVCLDCWDSKEHTKHNICSLKEVVQEYKNELSAELKFLKSKQRTVQESKLNWEQTAEHIKSQAQDTERQIKEEYEKLHQFLRDEEAARIEALRMEERQKSQMMKEKIEKMSREMEALAATIRAIEEQMEAEDVSFIQNYKATLERAQCKLQHAEKPSVDLLHVAKYLSNLKYKAWKKMKEIVQFSPVTLDPNTAHPILVLSHELTTVGLVDERQQLPDNPERFDCQRCVLGSVGFDSGVHCWDVDVGDSKFWGVGVIEESADRKGNVDSRSGMWGMLLYNGTYAVAAAPQKPAPLKIQHKPQRITVQLDWNKGKLLLIDSLTTKNLVMFKSKFTEKVFPYFYVDDIDSFLKILPSQFSVKLQQYK</sequence>
<keyword evidence="1" id="KW-0479">Metal-binding</keyword>
<evidence type="ECO:0000256" key="1">
    <source>
        <dbReference type="ARBA" id="ARBA00022723"/>
    </source>
</evidence>
<proteinExistence type="predicted"/>
<dbReference type="Gene3D" id="3.30.40.10">
    <property type="entry name" value="Zinc/RING finger domain, C3HC4 (zinc finger)"/>
    <property type="match status" value="1"/>
</dbReference>
<dbReference type="GO" id="GO:0008270">
    <property type="term" value="F:zinc ion binding"/>
    <property type="evidence" value="ECO:0007669"/>
    <property type="project" value="UniProtKB-KW"/>
</dbReference>
<dbReference type="InterPro" id="IPR001841">
    <property type="entry name" value="Znf_RING"/>
</dbReference>
<reference evidence="9" key="3">
    <citation type="submission" date="2025-09" db="UniProtKB">
        <authorList>
            <consortium name="Ensembl"/>
        </authorList>
    </citation>
    <scope>IDENTIFICATION</scope>
</reference>
<dbReference type="Pfam" id="PF00622">
    <property type="entry name" value="SPRY"/>
    <property type="match status" value="1"/>
</dbReference>
<dbReference type="SUPFAM" id="SSF57850">
    <property type="entry name" value="RING/U-box"/>
    <property type="match status" value="1"/>
</dbReference>
<dbReference type="InterPro" id="IPR003877">
    <property type="entry name" value="SPRY_dom"/>
</dbReference>
<dbReference type="Pfam" id="PF00643">
    <property type="entry name" value="zf-B_box"/>
    <property type="match status" value="1"/>
</dbReference>
<name>A0AAR2IPE3_PYGNA</name>
<dbReference type="SMART" id="SM00589">
    <property type="entry name" value="PRY"/>
    <property type="match status" value="1"/>
</dbReference>
<evidence type="ECO:0000259" key="7">
    <source>
        <dbReference type="PROSITE" id="PS50119"/>
    </source>
</evidence>
<evidence type="ECO:0000256" key="4">
    <source>
        <dbReference type="PROSITE-ProRule" id="PRU00024"/>
    </source>
</evidence>
<evidence type="ECO:0000313" key="9">
    <source>
        <dbReference type="Ensembl" id="ENSPNAP00000039902.1"/>
    </source>
</evidence>
<dbReference type="Pfam" id="PF13920">
    <property type="entry name" value="zf-C3HC4_3"/>
    <property type="match status" value="1"/>
</dbReference>
<dbReference type="InterPro" id="IPR017907">
    <property type="entry name" value="Znf_RING_CS"/>
</dbReference>
<protein>
    <recommendedName>
        <fullName evidence="11">Zinc-binding protein A33-like</fullName>
    </recommendedName>
</protein>
<keyword evidence="10" id="KW-1185">Reference proteome</keyword>
<keyword evidence="5" id="KW-0175">Coiled coil</keyword>
<dbReference type="SMART" id="SM00336">
    <property type="entry name" value="BBOX"/>
    <property type="match status" value="1"/>
</dbReference>
<dbReference type="InterPro" id="IPR013083">
    <property type="entry name" value="Znf_RING/FYVE/PHD"/>
</dbReference>
<reference evidence="9" key="2">
    <citation type="submission" date="2025-08" db="UniProtKB">
        <authorList>
            <consortium name="Ensembl"/>
        </authorList>
    </citation>
    <scope>IDENTIFICATION</scope>
</reference>
<feature type="coiled-coil region" evidence="5">
    <location>
        <begin position="116"/>
        <end position="215"/>
    </location>
</feature>
<dbReference type="Gene3D" id="2.60.120.920">
    <property type="match status" value="1"/>
</dbReference>
<evidence type="ECO:0000256" key="3">
    <source>
        <dbReference type="ARBA" id="ARBA00022833"/>
    </source>
</evidence>
<dbReference type="CDD" id="cd12893">
    <property type="entry name" value="SPRY_PRY_TRIM35"/>
    <property type="match status" value="1"/>
</dbReference>
<evidence type="ECO:0000259" key="8">
    <source>
        <dbReference type="PROSITE" id="PS50188"/>
    </source>
</evidence>
<dbReference type="AlphaFoldDB" id="A0AAR2IPE3"/>
<dbReference type="SUPFAM" id="SSF57845">
    <property type="entry name" value="B-box zinc-binding domain"/>
    <property type="match status" value="1"/>
</dbReference>
<feature type="domain" description="B box-type" evidence="7">
    <location>
        <begin position="67"/>
        <end position="108"/>
    </location>
</feature>
<feature type="domain" description="B30.2/SPRY" evidence="8">
    <location>
        <begin position="255"/>
        <end position="447"/>
    </location>
</feature>
<accession>A0AAR2IPE3</accession>
<feature type="domain" description="RING-type" evidence="6">
    <location>
        <begin position="11"/>
        <end position="51"/>
    </location>
</feature>
<dbReference type="Proteomes" id="UP001501920">
    <property type="component" value="Chromosome 3"/>
</dbReference>
<dbReference type="SMART" id="SM00184">
    <property type="entry name" value="RING"/>
    <property type="match status" value="1"/>
</dbReference>
<dbReference type="GeneTree" id="ENSGT00970000193390"/>
<evidence type="ECO:0000256" key="5">
    <source>
        <dbReference type="SAM" id="Coils"/>
    </source>
</evidence>
<dbReference type="Ensembl" id="ENSPNAT00000066886.1">
    <property type="protein sequence ID" value="ENSPNAP00000039902.1"/>
    <property type="gene ID" value="ENSPNAG00000007314.2"/>
</dbReference>
<dbReference type="InterPro" id="IPR043136">
    <property type="entry name" value="B30.2/SPRY_sf"/>
</dbReference>
<reference evidence="9 10" key="1">
    <citation type="submission" date="2020-10" db="EMBL/GenBank/DDBJ databases">
        <title>Pygocentrus nattereri (red-bellied piranha) genome, fPygNat1, primary haplotype.</title>
        <authorList>
            <person name="Myers G."/>
            <person name="Meyer A."/>
            <person name="Karagic N."/>
            <person name="Pippel M."/>
            <person name="Winkler S."/>
            <person name="Tracey A."/>
            <person name="Wood J."/>
            <person name="Formenti G."/>
            <person name="Howe K."/>
            <person name="Fedrigo O."/>
            <person name="Jarvis E.D."/>
        </authorList>
    </citation>
    <scope>NUCLEOTIDE SEQUENCE [LARGE SCALE GENOMIC DNA]</scope>
</reference>
<dbReference type="PRINTS" id="PR01407">
    <property type="entry name" value="BUTYPHLNCDUF"/>
</dbReference>
<dbReference type="InterPro" id="IPR001870">
    <property type="entry name" value="B30.2/SPRY"/>
</dbReference>
<evidence type="ECO:0008006" key="11">
    <source>
        <dbReference type="Google" id="ProtNLM"/>
    </source>
</evidence>
<dbReference type="PANTHER" id="PTHR24103">
    <property type="entry name" value="E3 UBIQUITIN-PROTEIN LIGASE TRIM"/>
    <property type="match status" value="1"/>
</dbReference>
<evidence type="ECO:0000256" key="2">
    <source>
        <dbReference type="ARBA" id="ARBA00022771"/>
    </source>
</evidence>
<organism evidence="9 10">
    <name type="scientific">Pygocentrus nattereri</name>
    <name type="common">Red-bellied piranha</name>
    <dbReference type="NCBI Taxonomy" id="42514"/>
    <lineage>
        <taxon>Eukaryota</taxon>
        <taxon>Metazoa</taxon>
        <taxon>Chordata</taxon>
        <taxon>Craniata</taxon>
        <taxon>Vertebrata</taxon>
        <taxon>Euteleostomi</taxon>
        <taxon>Actinopterygii</taxon>
        <taxon>Neopterygii</taxon>
        <taxon>Teleostei</taxon>
        <taxon>Ostariophysi</taxon>
        <taxon>Characiformes</taxon>
        <taxon>Characoidei</taxon>
        <taxon>Pygocentrus</taxon>
    </lineage>
</organism>
<dbReference type="InterPro" id="IPR006574">
    <property type="entry name" value="PRY"/>
</dbReference>
<dbReference type="InterPro" id="IPR050143">
    <property type="entry name" value="TRIM/RBCC"/>
</dbReference>
<keyword evidence="2 4" id="KW-0863">Zinc-finger</keyword>
<dbReference type="Gene3D" id="3.30.160.60">
    <property type="entry name" value="Classic Zinc Finger"/>
    <property type="match status" value="1"/>
</dbReference>
<dbReference type="InterPro" id="IPR013320">
    <property type="entry name" value="ConA-like_dom_sf"/>
</dbReference>
<dbReference type="PROSITE" id="PS50119">
    <property type="entry name" value="ZF_BBOX"/>
    <property type="match status" value="1"/>
</dbReference>
<dbReference type="InterPro" id="IPR003879">
    <property type="entry name" value="Butyrophylin_SPRY"/>
</dbReference>
<dbReference type="PROSITE" id="PS50089">
    <property type="entry name" value="ZF_RING_2"/>
    <property type="match status" value="1"/>
</dbReference>
<dbReference type="InterPro" id="IPR000315">
    <property type="entry name" value="Znf_B-box"/>
</dbReference>
<dbReference type="PROSITE" id="PS00518">
    <property type="entry name" value="ZF_RING_1"/>
    <property type="match status" value="1"/>
</dbReference>
<dbReference type="SUPFAM" id="SSF49899">
    <property type="entry name" value="Concanavalin A-like lectins/glucanases"/>
    <property type="match status" value="1"/>
</dbReference>
<dbReference type="Pfam" id="PF13765">
    <property type="entry name" value="PRY"/>
    <property type="match status" value="1"/>
</dbReference>
<evidence type="ECO:0000259" key="6">
    <source>
        <dbReference type="PROSITE" id="PS50089"/>
    </source>
</evidence>
<evidence type="ECO:0000313" key="10">
    <source>
        <dbReference type="Proteomes" id="UP001501920"/>
    </source>
</evidence>